<reference evidence="3" key="2">
    <citation type="submission" date="2020-04" db="EMBL/GenBank/DDBJ databases">
        <authorList>
            <consortium name="NCBI Genome Project"/>
        </authorList>
    </citation>
    <scope>NUCLEOTIDE SEQUENCE</scope>
    <source>
        <strain evidence="3">CBS 342.82</strain>
    </source>
</reference>
<dbReference type="Proteomes" id="UP000504637">
    <property type="component" value="Unplaced"/>
</dbReference>
<protein>
    <recommendedName>
        <fullName evidence="1">ATP phosphoribosyltransferase</fullName>
    </recommendedName>
</protein>
<sequence length="109" mass="11740">MSRYKLVFFVPASARVAVQSAIFATGAGTYPGGKYSECAWHSHGTGQFRPGNGAKPKIGEVGTLEEVEECRVEILCVGGEEGVRKAVGALKGTHPYEVPAYEVYKLEDF</sequence>
<dbReference type="AlphaFoldDB" id="A0A6J3LRX1"/>
<evidence type="ECO:0000313" key="2">
    <source>
        <dbReference type="Proteomes" id="UP000504637"/>
    </source>
</evidence>
<gene>
    <name evidence="3" type="ORF">K489DRAFT_391167</name>
</gene>
<keyword evidence="2" id="KW-1185">Reference proteome</keyword>
<dbReference type="Gene3D" id="3.30.70.120">
    <property type="match status" value="1"/>
</dbReference>
<dbReference type="InterPro" id="IPR036069">
    <property type="entry name" value="DUF34/NIF3_sf"/>
</dbReference>
<accession>A0A6J3LRX1</accession>
<dbReference type="InterPro" id="IPR015867">
    <property type="entry name" value="N-reg_PII/ATP_PRibTrfase_C"/>
</dbReference>
<dbReference type="SUPFAM" id="SSF102705">
    <property type="entry name" value="NIF3 (NGG1p interacting factor 3)-like"/>
    <property type="match status" value="1"/>
</dbReference>
<evidence type="ECO:0000313" key="3">
    <source>
        <dbReference type="RefSeq" id="XP_033455607.1"/>
    </source>
</evidence>
<dbReference type="PANTHER" id="PTHR41774:SF1">
    <property type="entry name" value="NGG1P INTERACTING FACTOR NIF3"/>
    <property type="match status" value="1"/>
</dbReference>
<evidence type="ECO:0000256" key="1">
    <source>
        <dbReference type="ARBA" id="ARBA00020998"/>
    </source>
</evidence>
<dbReference type="GeneID" id="54364463"/>
<dbReference type="RefSeq" id="XP_033455607.1">
    <property type="nucleotide sequence ID" value="XM_033606663.1"/>
</dbReference>
<name>A0A6J3LRX1_9PEZI</name>
<organism evidence="3">
    <name type="scientific">Dissoconium aciculare CBS 342.82</name>
    <dbReference type="NCBI Taxonomy" id="1314786"/>
    <lineage>
        <taxon>Eukaryota</taxon>
        <taxon>Fungi</taxon>
        <taxon>Dikarya</taxon>
        <taxon>Ascomycota</taxon>
        <taxon>Pezizomycotina</taxon>
        <taxon>Dothideomycetes</taxon>
        <taxon>Dothideomycetidae</taxon>
        <taxon>Mycosphaerellales</taxon>
        <taxon>Dissoconiaceae</taxon>
        <taxon>Dissoconium</taxon>
    </lineage>
</organism>
<proteinExistence type="predicted"/>
<reference evidence="3" key="1">
    <citation type="submission" date="2020-01" db="EMBL/GenBank/DDBJ databases">
        <authorList>
            <consortium name="DOE Joint Genome Institute"/>
            <person name="Haridas S."/>
            <person name="Albert R."/>
            <person name="Binder M."/>
            <person name="Bloem J."/>
            <person name="Labutti K."/>
            <person name="Salamov A."/>
            <person name="Andreopoulos B."/>
            <person name="Baker S.E."/>
            <person name="Barry K."/>
            <person name="Bills G."/>
            <person name="Bluhm B.H."/>
            <person name="Cannon C."/>
            <person name="Castanera R."/>
            <person name="Culley D.E."/>
            <person name="Daum C."/>
            <person name="Ezra D."/>
            <person name="Gonzalez J.B."/>
            <person name="Henrissat B."/>
            <person name="Kuo A."/>
            <person name="Liang C."/>
            <person name="Lipzen A."/>
            <person name="Lutzoni F."/>
            <person name="Magnuson J."/>
            <person name="Mondo S."/>
            <person name="Nolan M."/>
            <person name="Ohm R."/>
            <person name="Pangilinan J."/>
            <person name="Park H.-J."/>
            <person name="Ramirez L."/>
            <person name="Alfaro M."/>
            <person name="Sun H."/>
            <person name="Tritt A."/>
            <person name="Yoshinaga Y."/>
            <person name="Zwiers L.-H."/>
            <person name="Turgeon B.G."/>
            <person name="Goodwin S.B."/>
            <person name="Spatafora J.W."/>
            <person name="Crous P.W."/>
            <person name="Grigoriev I.V."/>
        </authorList>
    </citation>
    <scope>NUCLEOTIDE SEQUENCE</scope>
    <source>
        <strain evidence="3">CBS 342.82</strain>
    </source>
</reference>
<dbReference type="PANTHER" id="PTHR41774">
    <property type="match status" value="1"/>
</dbReference>
<reference evidence="3" key="3">
    <citation type="submission" date="2025-08" db="UniProtKB">
        <authorList>
            <consortium name="RefSeq"/>
        </authorList>
    </citation>
    <scope>IDENTIFICATION</scope>
    <source>
        <strain evidence="3">CBS 342.82</strain>
    </source>
</reference>
<dbReference type="OrthoDB" id="15981at2759"/>